<dbReference type="PROSITE" id="PS50011">
    <property type="entry name" value="PROTEIN_KINASE_DOM"/>
    <property type="match status" value="1"/>
</dbReference>
<dbReference type="Pfam" id="PF00069">
    <property type="entry name" value="Pkinase"/>
    <property type="match status" value="1"/>
</dbReference>
<organism evidence="2 3">
    <name type="scientific">Plectonema radiosum NIES-515</name>
    <dbReference type="NCBI Taxonomy" id="2986073"/>
    <lineage>
        <taxon>Bacteria</taxon>
        <taxon>Bacillati</taxon>
        <taxon>Cyanobacteriota</taxon>
        <taxon>Cyanophyceae</taxon>
        <taxon>Oscillatoriophycideae</taxon>
        <taxon>Oscillatoriales</taxon>
        <taxon>Microcoleaceae</taxon>
        <taxon>Plectonema</taxon>
    </lineage>
</organism>
<accession>A0ABT3B7U0</accession>
<feature type="domain" description="Protein kinase" evidence="1">
    <location>
        <begin position="14"/>
        <end position="307"/>
    </location>
</feature>
<evidence type="ECO:0000259" key="1">
    <source>
        <dbReference type="PROSITE" id="PS50011"/>
    </source>
</evidence>
<protein>
    <recommendedName>
        <fullName evidence="1">Protein kinase domain-containing protein</fullName>
    </recommendedName>
</protein>
<dbReference type="EMBL" id="JAOWRF010000406">
    <property type="protein sequence ID" value="MCV3217442.1"/>
    <property type="molecule type" value="Genomic_DNA"/>
</dbReference>
<name>A0ABT3B7U0_9CYAN</name>
<sequence length="335" mass="38284">MSDLIIYDEHRQPRKLGDKVGGGGQGNIYALAENPNIVVKIFNQEKLKERGHELREKVFVQIRVLEDLIKSPYVTWPQIEIFNRNDQWMGYAMKRAKGIPLSNLAHPMLYLKYFPNIDRKGIVQILLHLLDTIDILHKKEIYLGDINLSNFLADPSTFKVYLIDTDSYQVKNAKTSQIYPCPVGRPEMTPVEHHGQDFGQVVRTLESDLFSLAILMFQCLMLGQHPYSQVGGGNPVENLRKGNFPYGRGNARPGETGALPPGPWYIIWSHLTFNVKSLFIRTLKDGVGNPSSRASLAEWQDALQKYYFAMHRDFNTSEIRPAEPKPSRDSEERTI</sequence>
<comment type="caution">
    <text evidence="2">The sequence shown here is derived from an EMBL/GenBank/DDBJ whole genome shotgun (WGS) entry which is preliminary data.</text>
</comment>
<evidence type="ECO:0000313" key="3">
    <source>
        <dbReference type="Proteomes" id="UP001526143"/>
    </source>
</evidence>
<dbReference type="Proteomes" id="UP001526143">
    <property type="component" value="Unassembled WGS sequence"/>
</dbReference>
<gene>
    <name evidence="2" type="ORF">OGM63_28710</name>
</gene>
<proteinExistence type="predicted"/>
<reference evidence="2 3" key="1">
    <citation type="submission" date="2022-10" db="EMBL/GenBank/DDBJ databases">
        <title>Identification of biosynthetic pathway for the production of the potent trypsin inhibitor radiosumin.</title>
        <authorList>
            <person name="Fewer D.P."/>
            <person name="Delbaje E."/>
            <person name="Ouyang X."/>
            <person name="Agostino P.D."/>
            <person name="Wahlsten M."/>
            <person name="Jokela J."/>
            <person name="Permi P."/>
            <person name="Haapaniemi E."/>
            <person name="Koistinen H."/>
        </authorList>
    </citation>
    <scope>NUCLEOTIDE SEQUENCE [LARGE SCALE GENOMIC DNA]</scope>
    <source>
        <strain evidence="2 3">NIES-515</strain>
    </source>
</reference>
<dbReference type="Gene3D" id="1.10.510.10">
    <property type="entry name" value="Transferase(Phosphotransferase) domain 1"/>
    <property type="match status" value="1"/>
</dbReference>
<dbReference type="SUPFAM" id="SSF56112">
    <property type="entry name" value="Protein kinase-like (PK-like)"/>
    <property type="match status" value="1"/>
</dbReference>
<evidence type="ECO:0000313" key="2">
    <source>
        <dbReference type="EMBL" id="MCV3217442.1"/>
    </source>
</evidence>
<keyword evidence="3" id="KW-1185">Reference proteome</keyword>
<dbReference type="InterPro" id="IPR000719">
    <property type="entry name" value="Prot_kinase_dom"/>
</dbReference>
<dbReference type="InterPro" id="IPR011009">
    <property type="entry name" value="Kinase-like_dom_sf"/>
</dbReference>
<dbReference type="RefSeq" id="WP_263749153.1">
    <property type="nucleotide sequence ID" value="NZ_JAOWRF010000406.1"/>
</dbReference>